<keyword evidence="6" id="KW-1185">Reference proteome</keyword>
<dbReference type="InterPro" id="IPR045222">
    <property type="entry name" value="Rpb4-like"/>
</dbReference>
<dbReference type="AlphaFoldDB" id="A0A090M3Y9"/>
<sequence>MSAAACVGRKSAVEDEDASELRLGADFDDANCLSLSEVKIVLESKLGDDAEQAEETSTTRTRVFEKTLAYAQRFSGNTSGTAAAAIRELHANLGLHDFEGAAISNLRPQDWDEAKTLVPSLESDDRGLTEEMIQQMLDEMSNVRKFE</sequence>
<dbReference type="InParanoid" id="A0A090M3Y9"/>
<dbReference type="Proteomes" id="UP000009170">
    <property type="component" value="Unassembled WGS sequence"/>
</dbReference>
<dbReference type="STRING" id="70448.A0A090M3Y9"/>
<dbReference type="Gene3D" id="1.20.1250.40">
    <property type="match status" value="1"/>
</dbReference>
<dbReference type="PANTHER" id="PTHR21297">
    <property type="entry name" value="DNA-DIRECTED RNA POLYMERASE II"/>
    <property type="match status" value="1"/>
</dbReference>
<evidence type="ECO:0000313" key="6">
    <source>
        <dbReference type="Proteomes" id="UP000009170"/>
    </source>
</evidence>
<comment type="similarity">
    <text evidence="3">Belongs to the eukaryotic RPB4 RNA polymerase subunit family.</text>
</comment>
<evidence type="ECO:0000259" key="4">
    <source>
        <dbReference type="SMART" id="SM00657"/>
    </source>
</evidence>
<dbReference type="Pfam" id="PF03874">
    <property type="entry name" value="RNA_pol_Rpb4"/>
    <property type="match status" value="1"/>
</dbReference>
<name>A0A090M3Y9_OSTTA</name>
<dbReference type="SMART" id="SM00657">
    <property type="entry name" value="RPOL4c"/>
    <property type="match status" value="1"/>
</dbReference>
<evidence type="ECO:0000313" key="5">
    <source>
        <dbReference type="EMBL" id="CEF98901.1"/>
    </source>
</evidence>
<comment type="caution">
    <text evidence="5">The sequence shown here is derived from an EMBL/GenBank/DDBJ whole genome shotgun (WGS) entry which is preliminary data.</text>
</comment>
<evidence type="ECO:0000256" key="3">
    <source>
        <dbReference type="ARBA" id="ARBA00025724"/>
    </source>
</evidence>
<keyword evidence="2" id="KW-0539">Nucleus</keyword>
<dbReference type="InterPro" id="IPR010997">
    <property type="entry name" value="HRDC-like_sf"/>
</dbReference>
<feature type="domain" description="RNA polymerase Rpb4/RPC9 core" evidence="4">
    <location>
        <begin position="25"/>
        <end position="147"/>
    </location>
</feature>
<comment type="subcellular location">
    <subcellularLocation>
        <location evidence="1">Nucleus</location>
    </subcellularLocation>
</comment>
<accession>A0A090M3Y9</accession>
<proteinExistence type="inferred from homology"/>
<evidence type="ECO:0000256" key="1">
    <source>
        <dbReference type="ARBA" id="ARBA00004123"/>
    </source>
</evidence>
<dbReference type="GO" id="GO:0005634">
    <property type="term" value="C:nucleus"/>
    <property type="evidence" value="ECO:0007669"/>
    <property type="project" value="UniProtKB-SubCell"/>
</dbReference>
<reference evidence="5 6" key="2">
    <citation type="journal article" date="2014" name="BMC Genomics">
        <title>An improved genome of the model marine alga Ostreococcus tauri unfolds by assessing Illumina de novo assemblies.</title>
        <authorList>
            <person name="Blanc-Mathieu R."/>
            <person name="Verhelst B."/>
            <person name="Derelle E."/>
            <person name="Rombauts S."/>
            <person name="Bouget F.Y."/>
            <person name="Carre I."/>
            <person name="Chateau A."/>
            <person name="Eyre-Walker A."/>
            <person name="Grimsley N."/>
            <person name="Moreau H."/>
            <person name="Piegu B."/>
            <person name="Rivals E."/>
            <person name="Schackwitz W."/>
            <person name="Van de Peer Y."/>
            <person name="Piganeau G."/>
        </authorList>
    </citation>
    <scope>NUCLEOTIDE SEQUENCE [LARGE SCALE GENOMIC DNA]</scope>
    <source>
        <strain evidence="6">OTTH 0595 / CCAP 157/2 / RCC745</strain>
    </source>
</reference>
<dbReference type="GeneID" id="34946094"/>
<reference evidence="6" key="1">
    <citation type="journal article" date="2006" name="Proc. Natl. Acad. Sci. U.S.A.">
        <title>Genome analysis of the smallest free-living eukaryote Ostreococcus tauri unveils many unique features.</title>
        <authorList>
            <person name="Derelle E."/>
            <person name="Ferraz C."/>
            <person name="Rombauts S."/>
            <person name="Rouze P."/>
            <person name="Worden A.Z."/>
            <person name="Robbens S."/>
            <person name="Partensky F."/>
            <person name="Degroeve S."/>
            <person name="Echeynie S."/>
            <person name="Cooke R."/>
            <person name="Saeys Y."/>
            <person name="Wuyts J."/>
            <person name="Jabbari K."/>
            <person name="Bowler C."/>
            <person name="Panaud O."/>
            <person name="Piegu B."/>
            <person name="Ball S.G."/>
            <person name="Ral J.-P."/>
            <person name="Bouget F.-Y."/>
            <person name="Piganeau G."/>
            <person name="De Baets B."/>
            <person name="Picard A."/>
            <person name="Delseny M."/>
            <person name="Demaille J."/>
            <person name="Van de Peer Y."/>
            <person name="Moreau H."/>
        </authorList>
    </citation>
    <scope>NUCLEOTIDE SEQUENCE [LARGE SCALE GENOMIC DNA]</scope>
    <source>
        <strain evidence="6">OTTH 0595 / CCAP 157/2 / RCC745</strain>
    </source>
</reference>
<dbReference type="GO" id="GO:0000166">
    <property type="term" value="F:nucleotide binding"/>
    <property type="evidence" value="ECO:0007669"/>
    <property type="project" value="InterPro"/>
</dbReference>
<dbReference type="FunCoup" id="A0A090M3Y9">
    <property type="interactions" value="1816"/>
</dbReference>
<protein>
    <submittedName>
        <fullName evidence="5">RNA polymerase II, Rpb4, core</fullName>
    </submittedName>
</protein>
<dbReference type="EMBL" id="CAID01000009">
    <property type="protein sequence ID" value="CEF98901.1"/>
    <property type="molecule type" value="Genomic_DNA"/>
</dbReference>
<dbReference type="OrthoDB" id="2186918at2759"/>
<dbReference type="InterPro" id="IPR005574">
    <property type="entry name" value="Rpb4/RPC9"/>
</dbReference>
<gene>
    <name evidence="5" type="ORF">OT_ostta09g00070</name>
</gene>
<organism evidence="5 6">
    <name type="scientific">Ostreococcus tauri</name>
    <name type="common">Marine green alga</name>
    <dbReference type="NCBI Taxonomy" id="70448"/>
    <lineage>
        <taxon>Eukaryota</taxon>
        <taxon>Viridiplantae</taxon>
        <taxon>Chlorophyta</taxon>
        <taxon>Mamiellophyceae</taxon>
        <taxon>Mamiellales</taxon>
        <taxon>Bathycoccaceae</taxon>
        <taxon>Ostreococcus</taxon>
    </lineage>
</organism>
<dbReference type="InterPro" id="IPR038324">
    <property type="entry name" value="Rpb4/RPC9_sf"/>
</dbReference>
<dbReference type="RefSeq" id="XP_022839532.1">
    <property type="nucleotide sequence ID" value="XM_022983252.1"/>
</dbReference>
<dbReference type="GO" id="GO:0030880">
    <property type="term" value="C:RNA polymerase complex"/>
    <property type="evidence" value="ECO:0007669"/>
    <property type="project" value="InterPro"/>
</dbReference>
<dbReference type="KEGG" id="ota:OT_ostta09g00070"/>
<dbReference type="SUPFAM" id="SSF47819">
    <property type="entry name" value="HRDC-like"/>
    <property type="match status" value="1"/>
</dbReference>
<dbReference type="InterPro" id="IPR006590">
    <property type="entry name" value="RNA_pol_Rpb4/RPC9_core"/>
</dbReference>
<dbReference type="GO" id="GO:0006352">
    <property type="term" value="P:DNA-templated transcription initiation"/>
    <property type="evidence" value="ECO:0007669"/>
    <property type="project" value="InterPro"/>
</dbReference>
<evidence type="ECO:0000256" key="2">
    <source>
        <dbReference type="ARBA" id="ARBA00023242"/>
    </source>
</evidence>